<dbReference type="Gene3D" id="2.60.120.10">
    <property type="entry name" value="Jelly Rolls"/>
    <property type="match status" value="1"/>
</dbReference>
<dbReference type="PROSITE" id="PS51371">
    <property type="entry name" value="CBS"/>
    <property type="match status" value="2"/>
</dbReference>
<dbReference type="eggNOG" id="COG2905">
    <property type="taxonomic scope" value="Bacteria"/>
</dbReference>
<dbReference type="InterPro" id="IPR005105">
    <property type="entry name" value="GlnD_Uridyltrans_N"/>
</dbReference>
<dbReference type="Pfam" id="PF00571">
    <property type="entry name" value="CBS"/>
    <property type="match status" value="2"/>
</dbReference>
<accession>A0A2T3KKR6</accession>
<dbReference type="SUPFAM" id="SSF54631">
    <property type="entry name" value="CBS-domain pair"/>
    <property type="match status" value="1"/>
</dbReference>
<evidence type="ECO:0000313" key="2">
    <source>
        <dbReference type="EMBL" id="PSV00099.1"/>
    </source>
</evidence>
<dbReference type="CDD" id="cd05401">
    <property type="entry name" value="NT_GlnE_GlnD_like"/>
    <property type="match status" value="1"/>
</dbReference>
<dbReference type="Proteomes" id="UP000241426">
    <property type="component" value="Unassembled WGS sequence"/>
</dbReference>
<evidence type="ECO:0000256" key="1">
    <source>
        <dbReference type="ARBA" id="ARBA00022737"/>
    </source>
</evidence>
<dbReference type="InterPro" id="IPR051462">
    <property type="entry name" value="CBS_domain-containing"/>
</dbReference>
<dbReference type="CDD" id="cd00038">
    <property type="entry name" value="CAP_ED"/>
    <property type="match status" value="1"/>
</dbReference>
<dbReference type="SMART" id="SM00116">
    <property type="entry name" value="CBS"/>
    <property type="match status" value="2"/>
</dbReference>
<proteinExistence type="predicted"/>
<organism evidence="2 3">
    <name type="scientific">Photobacterium kishitanii</name>
    <dbReference type="NCBI Taxonomy" id="318456"/>
    <lineage>
        <taxon>Bacteria</taxon>
        <taxon>Pseudomonadati</taxon>
        <taxon>Pseudomonadota</taxon>
        <taxon>Gammaproteobacteria</taxon>
        <taxon>Vibrionales</taxon>
        <taxon>Vibrionaceae</taxon>
        <taxon>Photobacterium</taxon>
    </lineage>
</organism>
<dbReference type="GO" id="GO:0008773">
    <property type="term" value="F:[protein-PII] uridylyltransferase activity"/>
    <property type="evidence" value="ECO:0007669"/>
    <property type="project" value="InterPro"/>
</dbReference>
<dbReference type="InterPro" id="IPR018490">
    <property type="entry name" value="cNMP-bd_dom_sf"/>
</dbReference>
<dbReference type="Gene3D" id="3.10.580.10">
    <property type="entry name" value="CBS-domain"/>
    <property type="match status" value="1"/>
</dbReference>
<dbReference type="RefSeq" id="WP_036790950.1">
    <property type="nucleotide sequence ID" value="NZ_LN794353.1"/>
</dbReference>
<accession>A0A0B7JGW9</accession>
<dbReference type="SUPFAM" id="SSF51206">
    <property type="entry name" value="cAMP-binding domain-like"/>
    <property type="match status" value="1"/>
</dbReference>
<comment type="caution">
    <text evidence="2">The sequence shown here is derived from an EMBL/GenBank/DDBJ whole genome shotgun (WGS) entry which is preliminary data.</text>
</comment>
<dbReference type="InterPro" id="IPR018821">
    <property type="entry name" value="DUF294_put_nucleoTrafse_sb-bd"/>
</dbReference>
<evidence type="ECO:0000313" key="3">
    <source>
        <dbReference type="Proteomes" id="UP000241426"/>
    </source>
</evidence>
<dbReference type="InterPro" id="IPR000595">
    <property type="entry name" value="cNMP-bd_dom"/>
</dbReference>
<dbReference type="InterPro" id="IPR014710">
    <property type="entry name" value="RmlC-like_jellyroll"/>
</dbReference>
<dbReference type="InterPro" id="IPR046342">
    <property type="entry name" value="CBS_dom_sf"/>
</dbReference>
<dbReference type="PANTHER" id="PTHR48108:SF26">
    <property type="entry name" value="CBS DOMAIN-CONTAINING PROTEIN DDB_G0289609"/>
    <property type="match status" value="1"/>
</dbReference>
<dbReference type="Pfam" id="PF10335">
    <property type="entry name" value="DUF294_C"/>
    <property type="match status" value="1"/>
</dbReference>
<sequence>MSETLIPNIIEFMAAVDPFDKLTPKTLRDVAGMITIRYFGKGEVIDLQESDQLYLLRTGAVEQRNLDGTLRARLAAEDFFGFSRLTQAETNTASDPYTITVIEDALIYCLPINALLLKLKDQPDALAHFGSHAQSRLQSGLNVVWSQHEKGLFFKPIIDVLNSQIVLVESTQTIQAVAKAMRVNANSSCAFIMQNNQFVGLITDKDMTKRVVAEGISTTEMITAVMTENPYSVKRGDLVITAAALMMQHGIKNIPVVDNGIPIGLITPSDLVQNHRIQAIFLIDKINKIERLEQLAKLTIERQAIFEALVEAKVAIGVIGQVMAMIMDAYNRRLVVMAEAYLGAAPCDYCWIVAGSHARNEVHMLSDQDHGLILADNATDADKVYFHHLAMYVSKGMALCGYELCSGRFMAVTHKWCQPLAVWKAYYQKWAINPEYDLLLEMSVFLDSRYITGNPQLVNDLQACMCQQLVHNARVISALARNALLQKPPLSIFRNWVLVKEGENANTLDIKSAALSIIVNLVRVQYLQLTAQLFTTDGAVVYKANTEERLQLLLEHKVINDATFKDLLGAFQFISQIRYSHQLQALQQGKIPNNHINPNAFNSFERTHLRETFKLITSYQEIMKMKFC</sequence>
<gene>
    <name evidence="2" type="ORF">C9J27_07650</name>
</gene>
<keyword evidence="1" id="KW-0677">Repeat</keyword>
<dbReference type="EMBL" id="PYNF01000004">
    <property type="protein sequence ID" value="PSV00099.1"/>
    <property type="molecule type" value="Genomic_DNA"/>
</dbReference>
<protein>
    <submittedName>
        <fullName evidence="2">CBS domain-containing protein</fullName>
    </submittedName>
</protein>
<reference evidence="2 3" key="1">
    <citation type="submission" date="2018-01" db="EMBL/GenBank/DDBJ databases">
        <title>Whole genome sequencing of Histamine producing bacteria.</title>
        <authorList>
            <person name="Butler K."/>
        </authorList>
    </citation>
    <scope>NUCLEOTIDE SEQUENCE [LARGE SCALE GENOMIC DNA]</scope>
    <source>
        <strain evidence="2 3">FS-7.2</strain>
    </source>
</reference>
<dbReference type="AlphaFoldDB" id="A0A0B7JGW9"/>
<dbReference type="PANTHER" id="PTHR48108">
    <property type="entry name" value="CBS DOMAIN-CONTAINING PROTEIN CBSX2, CHLOROPLASTIC"/>
    <property type="match status" value="1"/>
</dbReference>
<dbReference type="InterPro" id="IPR000644">
    <property type="entry name" value="CBS_dom"/>
</dbReference>
<dbReference type="GeneID" id="29946588"/>
<name>A0A0B7JGW9_9GAMM</name>
<dbReference type="Pfam" id="PF03445">
    <property type="entry name" value="DUF294"/>
    <property type="match status" value="1"/>
</dbReference>